<dbReference type="EMBL" id="CP138327">
    <property type="protein sequence ID" value="WXT99930.1"/>
    <property type="molecule type" value="Genomic_DNA"/>
</dbReference>
<proteinExistence type="predicted"/>
<evidence type="ECO:0000313" key="2">
    <source>
        <dbReference type="EMBL" id="WXT99930.1"/>
    </source>
</evidence>
<keyword evidence="1" id="KW-0812">Transmembrane</keyword>
<sequence>MAQDTNKKGYLCDEEGQKSSMRLMSMMSLIVAVLFSGIVVYKGDATDNVMIIIVFFLLAAFAPKAVQKFAEKKLN</sequence>
<feature type="transmembrane region" description="Helical" evidence="1">
    <location>
        <begin position="49"/>
        <end position="66"/>
    </location>
</feature>
<organism evidence="2">
    <name type="scientific">Catillopecten margaritatus gill symbiont</name>
    <dbReference type="NCBI Taxonomy" id="3083288"/>
    <lineage>
        <taxon>Bacteria</taxon>
        <taxon>Pseudomonadati</taxon>
        <taxon>Pseudomonadota</taxon>
        <taxon>Gammaproteobacteria</taxon>
        <taxon>sulfur-oxidizing symbionts</taxon>
    </lineage>
</organism>
<gene>
    <name evidence="2" type="ORF">Ctma_0636</name>
</gene>
<accession>A0AAU6PGP8</accession>
<evidence type="ECO:0000256" key="1">
    <source>
        <dbReference type="SAM" id="Phobius"/>
    </source>
</evidence>
<name>A0AAU6PGP8_9GAMM</name>
<dbReference type="AlphaFoldDB" id="A0AAU6PGP8"/>
<keyword evidence="1" id="KW-1133">Transmembrane helix</keyword>
<protein>
    <submittedName>
        <fullName evidence="2">Uncharacterized protein</fullName>
    </submittedName>
</protein>
<feature type="transmembrane region" description="Helical" evidence="1">
    <location>
        <begin position="21"/>
        <end position="43"/>
    </location>
</feature>
<reference evidence="2" key="1">
    <citation type="submission" date="2023-10" db="EMBL/GenBank/DDBJ databases">
        <title>The first scallop-associated chemosynthetic bacterial symbiont.</title>
        <authorList>
            <person name="Lin Y.-T."/>
            <person name="Sun J."/>
            <person name="Ip J.C.-H."/>
            <person name="He X."/>
            <person name="Gao Z.-M."/>
            <person name="Perez M."/>
            <person name="Xu T."/>
            <person name="Qian P.-Y."/>
            <person name="Qiu J.-W."/>
        </authorList>
    </citation>
    <scope>NUCLEOTIDE SEQUENCE</scope>
    <source>
        <strain evidence="2">Gill1</strain>
    </source>
</reference>
<keyword evidence="1" id="KW-0472">Membrane</keyword>